<comment type="caution">
    <text evidence="12">The sequence shown here is derived from an EMBL/GenBank/DDBJ whole genome shotgun (WGS) entry which is preliminary data.</text>
</comment>
<reference evidence="12 13" key="1">
    <citation type="submission" date="2018-06" db="EMBL/GenBank/DDBJ databases">
        <title>Genomic Encyclopedia of Type Strains, Phase IV (KMG-V): Genome sequencing to study the core and pangenomes of soil and plant-associated prokaryotes.</title>
        <authorList>
            <person name="Whitman W."/>
        </authorList>
    </citation>
    <scope>NUCLEOTIDE SEQUENCE [LARGE SCALE GENOMIC DNA]</scope>
    <source>
        <strain evidence="12 13">SRCL-318</strain>
        <strain evidence="11 14">SRMrh-85</strain>
    </source>
</reference>
<dbReference type="GO" id="GO:0046872">
    <property type="term" value="F:metal ion binding"/>
    <property type="evidence" value="ECO:0007669"/>
    <property type="project" value="UniProtKB-KW"/>
</dbReference>
<feature type="binding site" evidence="9">
    <location>
        <position position="191"/>
    </location>
    <ligand>
        <name>ATP</name>
        <dbReference type="ChEBI" id="CHEBI:30616"/>
    </ligand>
</feature>
<feature type="binding site" evidence="9">
    <location>
        <position position="294"/>
    </location>
    <ligand>
        <name>K(+)</name>
        <dbReference type="ChEBI" id="CHEBI:29103"/>
    </ligand>
</feature>
<dbReference type="AlphaFoldDB" id="A0A2U1A500"/>
<evidence type="ECO:0000259" key="10">
    <source>
        <dbReference type="Pfam" id="PF00294"/>
    </source>
</evidence>
<evidence type="ECO:0000256" key="6">
    <source>
        <dbReference type="ARBA" id="ARBA00022842"/>
    </source>
</evidence>
<dbReference type="HAMAP" id="MF_01987">
    <property type="entry name" value="Ribokinase"/>
    <property type="match status" value="1"/>
</dbReference>
<feature type="binding site" evidence="9">
    <location>
        <begin position="254"/>
        <end position="255"/>
    </location>
    <ligand>
        <name>ATP</name>
        <dbReference type="ChEBI" id="CHEBI:30616"/>
    </ligand>
</feature>
<protein>
    <recommendedName>
        <fullName evidence="9">Ribokinase</fullName>
        <shortName evidence="9">RK</shortName>
        <ecNumber evidence="9">2.7.1.15</ecNumber>
    </recommendedName>
</protein>
<comment type="catalytic activity">
    <reaction evidence="9">
        <text>D-ribose + ATP = D-ribose 5-phosphate + ADP + H(+)</text>
        <dbReference type="Rhea" id="RHEA:13697"/>
        <dbReference type="ChEBI" id="CHEBI:15378"/>
        <dbReference type="ChEBI" id="CHEBI:30616"/>
        <dbReference type="ChEBI" id="CHEBI:47013"/>
        <dbReference type="ChEBI" id="CHEBI:78346"/>
        <dbReference type="ChEBI" id="CHEBI:456216"/>
        <dbReference type="EC" id="2.7.1.15"/>
    </reaction>
</comment>
<sequence length="316" mass="32395">MTDDASARGGAQVCVVGNAAIDMTLRVAALPQPGETSRALETACDFGGKGANQAVIAARAGAAVTLLAALGRDADGERIVAMLQREGVDTRHVVQLDCATDLSIVTIDAAGENTIVTRSEAADRYAPDAAALDAASRAGDWVALQGNLSQTVTAALLRHARQTGRKTFLNPGPVHFDCRALLPDVDVLVVNRVEAAALSGQEDPHRAAHALRHAGAADVLVTLGAGGVVWCGGERASVDLPAVAVTAVDTVGAGDALCGTLVAALAHGLTIGDALPDAMAVAAWVVSRRGTQASFPEHARMRELAAFLRTDHKVSE</sequence>
<feature type="domain" description="Carbohydrate kinase PfkB" evidence="10">
    <location>
        <begin position="12"/>
        <end position="296"/>
    </location>
</feature>
<feature type="binding site" evidence="9">
    <location>
        <position position="290"/>
    </location>
    <ligand>
        <name>K(+)</name>
        <dbReference type="ChEBI" id="CHEBI:29103"/>
    </ligand>
</feature>
<dbReference type="SUPFAM" id="SSF53613">
    <property type="entry name" value="Ribokinase-like"/>
    <property type="match status" value="1"/>
</dbReference>
<comment type="cofactor">
    <cofactor evidence="9">
        <name>Mg(2+)</name>
        <dbReference type="ChEBI" id="CHEBI:18420"/>
    </cofactor>
    <text evidence="9">Requires a divalent cation, most likely magnesium in vivo, as an electrophilic catalyst to aid phosphoryl group transfer. It is the chelate of the metal and the nucleotide that is the actual substrate.</text>
</comment>
<evidence type="ECO:0000313" key="12">
    <source>
        <dbReference type="EMBL" id="PYE14417.1"/>
    </source>
</evidence>
<dbReference type="GO" id="GO:0004747">
    <property type="term" value="F:ribokinase activity"/>
    <property type="evidence" value="ECO:0007669"/>
    <property type="project" value="UniProtKB-UniRule"/>
</dbReference>
<dbReference type="GO" id="GO:0005829">
    <property type="term" value="C:cytosol"/>
    <property type="evidence" value="ECO:0007669"/>
    <property type="project" value="TreeGrafter"/>
</dbReference>
<dbReference type="EC" id="2.7.1.15" evidence="9"/>
<feature type="binding site" evidence="9">
    <location>
        <position position="249"/>
    </location>
    <ligand>
        <name>K(+)</name>
        <dbReference type="ChEBI" id="CHEBI:29103"/>
    </ligand>
</feature>
<dbReference type="Gene3D" id="3.40.1190.20">
    <property type="match status" value="1"/>
</dbReference>
<evidence type="ECO:0000256" key="3">
    <source>
        <dbReference type="ARBA" id="ARBA00022741"/>
    </source>
</evidence>
<keyword evidence="6 9" id="KW-0460">Magnesium</keyword>
<feature type="active site" description="Proton acceptor" evidence="9">
    <location>
        <position position="255"/>
    </location>
</feature>
<feature type="binding site" evidence="9">
    <location>
        <begin position="222"/>
        <end position="227"/>
    </location>
    <ligand>
        <name>ATP</name>
        <dbReference type="ChEBI" id="CHEBI:30616"/>
    </ligand>
</feature>
<proteinExistence type="inferred from homology"/>
<evidence type="ECO:0000313" key="14">
    <source>
        <dbReference type="Proteomes" id="UP000533533"/>
    </source>
</evidence>
<dbReference type="InterPro" id="IPR011611">
    <property type="entry name" value="PfkB_dom"/>
</dbReference>
<feature type="binding site" evidence="9">
    <location>
        <begin position="20"/>
        <end position="22"/>
    </location>
    <ligand>
        <name>substrate</name>
    </ligand>
</feature>
<keyword evidence="2 9" id="KW-0479">Metal-binding</keyword>
<dbReference type="GO" id="GO:0019303">
    <property type="term" value="P:D-ribose catabolic process"/>
    <property type="evidence" value="ECO:0007669"/>
    <property type="project" value="UniProtKB-UniRule"/>
</dbReference>
<dbReference type="InterPro" id="IPR029056">
    <property type="entry name" value="Ribokinase-like"/>
</dbReference>
<evidence type="ECO:0000256" key="5">
    <source>
        <dbReference type="ARBA" id="ARBA00022840"/>
    </source>
</evidence>
<name>A0A2U1A500_9BURK</name>
<feature type="binding site" evidence="9">
    <location>
        <position position="288"/>
    </location>
    <ligand>
        <name>K(+)</name>
        <dbReference type="ChEBI" id="CHEBI:29103"/>
    </ligand>
</feature>
<dbReference type="EMBL" id="JACHVZ010000020">
    <property type="protein sequence ID" value="MBB2931549.1"/>
    <property type="molecule type" value="Genomic_DNA"/>
</dbReference>
<gene>
    <name evidence="9" type="primary">rbsK</name>
    <name evidence="12" type="ORF">C7410_13922</name>
    <name evidence="11" type="ORF">FHX59_006020</name>
</gene>
<keyword evidence="3 9" id="KW-0547">Nucleotide-binding</keyword>
<keyword evidence="4 9" id="KW-0418">Kinase</keyword>
<organism evidence="12 13">
    <name type="scientific">Paraburkholderia silvatlantica</name>
    <dbReference type="NCBI Taxonomy" id="321895"/>
    <lineage>
        <taxon>Bacteria</taxon>
        <taxon>Pseudomonadati</taxon>
        <taxon>Pseudomonadota</taxon>
        <taxon>Betaproteobacteria</taxon>
        <taxon>Burkholderiales</taxon>
        <taxon>Burkholderiaceae</taxon>
        <taxon>Paraburkholderia</taxon>
    </lineage>
</organism>
<dbReference type="RefSeq" id="WP_110387075.1">
    <property type="nucleotide sequence ID" value="NZ_JACHVZ010000020.1"/>
</dbReference>
<keyword evidence="5 9" id="KW-0067">ATP-binding</keyword>
<dbReference type="GO" id="GO:0005524">
    <property type="term" value="F:ATP binding"/>
    <property type="evidence" value="ECO:0007669"/>
    <property type="project" value="UniProtKB-UniRule"/>
</dbReference>
<dbReference type="InterPro" id="IPR011877">
    <property type="entry name" value="Ribokinase"/>
</dbReference>
<keyword evidence="9" id="KW-0963">Cytoplasm</keyword>
<evidence type="ECO:0000313" key="11">
    <source>
        <dbReference type="EMBL" id="MBB2931549.1"/>
    </source>
</evidence>
<keyword evidence="1 9" id="KW-0808">Transferase</keyword>
<evidence type="ECO:0000256" key="7">
    <source>
        <dbReference type="ARBA" id="ARBA00022958"/>
    </source>
</evidence>
<evidence type="ECO:0000256" key="1">
    <source>
        <dbReference type="ARBA" id="ARBA00022679"/>
    </source>
</evidence>
<evidence type="ECO:0000256" key="8">
    <source>
        <dbReference type="ARBA" id="ARBA00023277"/>
    </source>
</evidence>
<keyword evidence="8 9" id="KW-0119">Carbohydrate metabolism</keyword>
<feature type="binding site" evidence="9">
    <location>
        <position position="255"/>
    </location>
    <ligand>
        <name>substrate</name>
    </ligand>
</feature>
<evidence type="ECO:0000313" key="13">
    <source>
        <dbReference type="Proteomes" id="UP000247772"/>
    </source>
</evidence>
<comment type="subunit">
    <text evidence="9">Homodimer.</text>
</comment>
<dbReference type="OrthoDB" id="9795789at2"/>
<feature type="binding site" evidence="9">
    <location>
        <position position="285"/>
    </location>
    <ligand>
        <name>K(+)</name>
        <dbReference type="ChEBI" id="CHEBI:29103"/>
    </ligand>
</feature>
<dbReference type="PANTHER" id="PTHR10584:SF166">
    <property type="entry name" value="RIBOKINASE"/>
    <property type="match status" value="1"/>
</dbReference>
<keyword evidence="14" id="KW-1185">Reference proteome</keyword>
<dbReference type="UniPathway" id="UPA00916">
    <property type="reaction ID" value="UER00889"/>
</dbReference>
<comment type="similarity">
    <text evidence="9">Belongs to the carbohydrate kinase PfkB family. Ribokinase subfamily.</text>
</comment>
<accession>A0A2U1A500</accession>
<comment type="caution">
    <text evidence="9">Lacks conserved residue(s) required for the propagation of feature annotation.</text>
</comment>
<evidence type="ECO:0000256" key="4">
    <source>
        <dbReference type="ARBA" id="ARBA00022777"/>
    </source>
</evidence>
<comment type="activity regulation">
    <text evidence="9">Activated by a monovalent cation that binds near, but not in, the active site. The most likely occupant of the site in vivo is potassium. Ion binding induces a conformational change that may alter substrate affinity.</text>
</comment>
<evidence type="ECO:0000256" key="2">
    <source>
        <dbReference type="ARBA" id="ARBA00022723"/>
    </source>
</evidence>
<comment type="pathway">
    <text evidence="9">Carbohydrate metabolism; D-ribose degradation; D-ribose 5-phosphate from beta-D-ribopyranose: step 2/2.</text>
</comment>
<dbReference type="Proteomes" id="UP000533533">
    <property type="component" value="Unassembled WGS sequence"/>
</dbReference>
<feature type="binding site" evidence="9">
    <location>
        <begin position="48"/>
        <end position="52"/>
    </location>
    <ligand>
        <name>substrate</name>
    </ligand>
</feature>
<comment type="subcellular location">
    <subcellularLocation>
        <location evidence="9">Cytoplasm</location>
    </subcellularLocation>
</comment>
<keyword evidence="7 9" id="KW-0630">Potassium</keyword>
<evidence type="ECO:0000256" key="9">
    <source>
        <dbReference type="HAMAP-Rule" id="MF_01987"/>
    </source>
</evidence>
<comment type="function">
    <text evidence="9">Catalyzes the phosphorylation of ribose at O-5 in a reaction requiring ATP and magnesium. The resulting D-ribose-5-phosphate can then be used either for sythesis of nucleotides, histidine, and tryptophan, or as a component of the pentose phosphate pathway.</text>
</comment>
<dbReference type="Pfam" id="PF00294">
    <property type="entry name" value="PfkB"/>
    <property type="match status" value="1"/>
</dbReference>
<dbReference type="CDD" id="cd01174">
    <property type="entry name" value="ribokinase"/>
    <property type="match status" value="1"/>
</dbReference>
<dbReference type="InterPro" id="IPR002139">
    <property type="entry name" value="Ribo/fructo_kinase"/>
</dbReference>
<dbReference type="PANTHER" id="PTHR10584">
    <property type="entry name" value="SUGAR KINASE"/>
    <property type="match status" value="1"/>
</dbReference>
<feature type="binding site" evidence="9">
    <location>
        <position position="251"/>
    </location>
    <ligand>
        <name>K(+)</name>
        <dbReference type="ChEBI" id="CHEBI:29103"/>
    </ligand>
</feature>
<dbReference type="EMBL" id="QJSQ01000039">
    <property type="protein sequence ID" value="PYE14417.1"/>
    <property type="molecule type" value="Genomic_DNA"/>
</dbReference>
<dbReference type="PRINTS" id="PR00990">
    <property type="entry name" value="RIBOKINASE"/>
</dbReference>
<dbReference type="Proteomes" id="UP000247772">
    <property type="component" value="Unassembled WGS sequence"/>
</dbReference>